<keyword evidence="2" id="KW-1133">Transmembrane helix</keyword>
<feature type="region of interest" description="Disordered" evidence="1">
    <location>
        <begin position="391"/>
        <end position="461"/>
    </location>
</feature>
<feature type="transmembrane region" description="Helical" evidence="2">
    <location>
        <begin position="260"/>
        <end position="280"/>
    </location>
</feature>
<feature type="compositionally biased region" description="Basic residues" evidence="1">
    <location>
        <begin position="217"/>
        <end position="228"/>
    </location>
</feature>
<feature type="compositionally biased region" description="Polar residues" evidence="1">
    <location>
        <begin position="14"/>
        <end position="24"/>
    </location>
</feature>
<comment type="caution">
    <text evidence="3">The sequence shown here is derived from an EMBL/GenBank/DDBJ whole genome shotgun (WGS) entry which is preliminary data.</text>
</comment>
<feature type="region of interest" description="Disordered" evidence="1">
    <location>
        <begin position="1"/>
        <end position="53"/>
    </location>
</feature>
<dbReference type="OrthoDB" id="5417811at2759"/>
<dbReference type="AlphaFoldDB" id="A0A423VZF0"/>
<accession>A0A423VZF0</accession>
<feature type="compositionally biased region" description="Low complexity" evidence="1">
    <location>
        <begin position="70"/>
        <end position="92"/>
    </location>
</feature>
<organism evidence="3 4">
    <name type="scientific">Cytospora chrysosperma</name>
    <name type="common">Cytospora canker fungus</name>
    <name type="synonym">Sphaeria chrysosperma</name>
    <dbReference type="NCBI Taxonomy" id="252740"/>
    <lineage>
        <taxon>Eukaryota</taxon>
        <taxon>Fungi</taxon>
        <taxon>Dikarya</taxon>
        <taxon>Ascomycota</taxon>
        <taxon>Pezizomycotina</taxon>
        <taxon>Sordariomycetes</taxon>
        <taxon>Sordariomycetidae</taxon>
        <taxon>Diaporthales</taxon>
        <taxon>Cytosporaceae</taxon>
        <taxon>Cytospora</taxon>
    </lineage>
</organism>
<sequence length="495" mass="55422">MFSRIVLRREEAASSRTSAVTDLESQPLPPTVASFEPDMAERGGPSHMHTPWPSIPSRFRFSTSTEATSAVSSDYWPGTRTARTSRLSRSLTHPAPRPTSSRYPGDDDYVDLESQWAPSVPPLPSRYSVALDLPSSRLDLPSWSQEKQMLEDPYRAPAYPPVPAVTVTEPAPVAQPNASRVSRLGHDGELEELFGEVDRAYAGVGLDAADPADSERRRRHKHKRRHHVRDMDDDESEGPHPRHFMFCFPWVRSRKMRSQILQCTVSSLLLICLLSVYLAISVTKHIKSSEFTVLMVLLILVVAIFFFQALVRLCMLIFRPKASGNERGHHRLPKSYGPSGYAVPQTPIRVVLARDEEAVGIESETTKTKPPAYGLWRESVRVDPNQIYWQRNPEVVSSPAAEEHEVVSDIGDDDDDGERRDDVSDLSDESEGEEGSARSQGRPHQRGLRRPPSYVSEDGVSYIVEARPRSMAPMMDVPLPVHPAEAGRVAMPPRW</sequence>
<feature type="compositionally biased region" description="Acidic residues" evidence="1">
    <location>
        <begin position="424"/>
        <end position="434"/>
    </location>
</feature>
<evidence type="ECO:0000256" key="1">
    <source>
        <dbReference type="SAM" id="MobiDB-lite"/>
    </source>
</evidence>
<keyword evidence="2" id="KW-0472">Membrane</keyword>
<protein>
    <submittedName>
        <fullName evidence="3">Uncharacterized protein</fullName>
    </submittedName>
</protein>
<evidence type="ECO:0000256" key="2">
    <source>
        <dbReference type="SAM" id="Phobius"/>
    </source>
</evidence>
<feature type="transmembrane region" description="Helical" evidence="2">
    <location>
        <begin position="292"/>
        <end position="318"/>
    </location>
</feature>
<evidence type="ECO:0000313" key="3">
    <source>
        <dbReference type="EMBL" id="ROV96420.1"/>
    </source>
</evidence>
<name>A0A423VZF0_CYTCH</name>
<keyword evidence="2" id="KW-0812">Transmembrane</keyword>
<feature type="region of interest" description="Disordered" evidence="1">
    <location>
        <begin position="209"/>
        <end position="238"/>
    </location>
</feature>
<keyword evidence="4" id="KW-1185">Reference proteome</keyword>
<dbReference type="Proteomes" id="UP000284375">
    <property type="component" value="Unassembled WGS sequence"/>
</dbReference>
<dbReference type="EMBL" id="LJZO01000020">
    <property type="protein sequence ID" value="ROV96420.1"/>
    <property type="molecule type" value="Genomic_DNA"/>
</dbReference>
<proteinExistence type="predicted"/>
<feature type="region of interest" description="Disordered" evidence="1">
    <location>
        <begin position="70"/>
        <end position="108"/>
    </location>
</feature>
<evidence type="ECO:0000313" key="4">
    <source>
        <dbReference type="Proteomes" id="UP000284375"/>
    </source>
</evidence>
<gene>
    <name evidence="3" type="ORF">VSDG_05507</name>
</gene>
<reference evidence="3 4" key="1">
    <citation type="submission" date="2015-09" db="EMBL/GenBank/DDBJ databases">
        <title>Host preference determinants of Valsa canker pathogens revealed by comparative genomics.</title>
        <authorList>
            <person name="Yin Z."/>
            <person name="Huang L."/>
        </authorList>
    </citation>
    <scope>NUCLEOTIDE SEQUENCE [LARGE SCALE GENOMIC DNA]</scope>
    <source>
        <strain evidence="3 4">YSFL</strain>
    </source>
</reference>